<keyword evidence="1" id="KW-0732">Signal</keyword>
<evidence type="ECO:0000313" key="3">
    <source>
        <dbReference type="Proteomes" id="UP000717835"/>
    </source>
</evidence>
<reference evidence="2" key="2">
    <citation type="submission" date="2021-09" db="EMBL/GenBank/DDBJ databases">
        <authorList>
            <person name="Gilroy R."/>
        </authorList>
    </citation>
    <scope>NUCLEOTIDE SEQUENCE</scope>
    <source>
        <strain evidence="2">CHK55-1828</strain>
    </source>
</reference>
<dbReference type="EMBL" id="DYVX01000035">
    <property type="protein sequence ID" value="HJF91553.1"/>
    <property type="molecule type" value="Genomic_DNA"/>
</dbReference>
<feature type="chain" id="PRO_5038077466" description="DUF4919 domain-containing protein" evidence="1">
    <location>
        <begin position="20"/>
        <end position="202"/>
    </location>
</feature>
<accession>A0A921LBV3</accession>
<evidence type="ECO:0000256" key="1">
    <source>
        <dbReference type="SAM" id="SignalP"/>
    </source>
</evidence>
<protein>
    <recommendedName>
        <fullName evidence="4">DUF4919 domain-containing protein</fullName>
    </recommendedName>
</protein>
<dbReference type="RefSeq" id="WP_276826854.1">
    <property type="nucleotide sequence ID" value="NZ_DYVX01000035.1"/>
</dbReference>
<evidence type="ECO:0000313" key="2">
    <source>
        <dbReference type="EMBL" id="HJF91553.1"/>
    </source>
</evidence>
<feature type="signal peptide" evidence="1">
    <location>
        <begin position="1"/>
        <end position="19"/>
    </location>
</feature>
<dbReference type="AlphaFoldDB" id="A0A921LBV3"/>
<comment type="caution">
    <text evidence="2">The sequence shown here is derived from an EMBL/GenBank/DDBJ whole genome shotgun (WGS) entry which is preliminary data.</text>
</comment>
<evidence type="ECO:0008006" key="4">
    <source>
        <dbReference type="Google" id="ProtNLM"/>
    </source>
</evidence>
<dbReference type="Proteomes" id="UP000717835">
    <property type="component" value="Unassembled WGS sequence"/>
</dbReference>
<sequence length="202" mass="23255">MRKSFVIYLVLCTSLYAKAQYVSVDTTKLAQAYAAWQQESSPANQRVFFDAFPKNWMEFIATYQYGAPFYDRANKHVHALGEMAKAIPTDEYCERLVNLCIGGELDADAPNYLRELVGEALSADGESRKGIFTCLSRLRIGHRFQFWFFYWSNIVRSRTLEAEFADLYAYAKEAYPAEAVIMADAYKYAYNGVNFMTEGYRK</sequence>
<organism evidence="2 3">
    <name type="scientific">Mediterranea massiliensis</name>
    <dbReference type="NCBI Taxonomy" id="1841865"/>
    <lineage>
        <taxon>Bacteria</taxon>
        <taxon>Pseudomonadati</taxon>
        <taxon>Bacteroidota</taxon>
        <taxon>Bacteroidia</taxon>
        <taxon>Bacteroidales</taxon>
        <taxon>Bacteroidaceae</taxon>
        <taxon>Mediterranea</taxon>
    </lineage>
</organism>
<reference evidence="2" key="1">
    <citation type="journal article" date="2021" name="PeerJ">
        <title>Extensive microbial diversity within the chicken gut microbiome revealed by metagenomics and culture.</title>
        <authorList>
            <person name="Gilroy R."/>
            <person name="Ravi A."/>
            <person name="Getino M."/>
            <person name="Pursley I."/>
            <person name="Horton D.L."/>
            <person name="Alikhan N.F."/>
            <person name="Baker D."/>
            <person name="Gharbi K."/>
            <person name="Hall N."/>
            <person name="Watson M."/>
            <person name="Adriaenssens E.M."/>
            <person name="Foster-Nyarko E."/>
            <person name="Jarju S."/>
            <person name="Secka A."/>
            <person name="Antonio M."/>
            <person name="Oren A."/>
            <person name="Chaudhuri R.R."/>
            <person name="La Ragione R."/>
            <person name="Hildebrand F."/>
            <person name="Pallen M.J."/>
        </authorList>
    </citation>
    <scope>NUCLEOTIDE SEQUENCE</scope>
    <source>
        <strain evidence="2">CHK55-1828</strain>
    </source>
</reference>
<name>A0A921LBV3_9BACT</name>
<proteinExistence type="predicted"/>
<gene>
    <name evidence="2" type="ORF">K8W02_04095</name>
</gene>